<evidence type="ECO:0000256" key="2">
    <source>
        <dbReference type="ARBA" id="ARBA00012074"/>
    </source>
</evidence>
<keyword evidence="4" id="KW-0547">Nucleotide-binding</keyword>
<dbReference type="Gene3D" id="1.10.4200.10">
    <property type="entry name" value="Triphosphoribosyl-dephospho-CoA protein"/>
    <property type="match status" value="1"/>
</dbReference>
<dbReference type="AlphaFoldDB" id="A0A0D7EPJ9"/>
<evidence type="ECO:0000256" key="5">
    <source>
        <dbReference type="ARBA" id="ARBA00022840"/>
    </source>
</evidence>
<dbReference type="PANTHER" id="PTHR30201">
    <property type="entry name" value="TRIPHOSPHORIBOSYL-DEPHOSPHO-COA SYNTHASE"/>
    <property type="match status" value="1"/>
</dbReference>
<feature type="non-terminal residue" evidence="6">
    <location>
        <position position="132"/>
    </location>
</feature>
<comment type="catalytic activity">
    <reaction evidence="1">
        <text>3'-dephospho-CoA + ATP = 2'-(5''-triphospho-alpha-D-ribosyl)-3'-dephospho-CoA + adenine</text>
        <dbReference type="Rhea" id="RHEA:15117"/>
        <dbReference type="ChEBI" id="CHEBI:16708"/>
        <dbReference type="ChEBI" id="CHEBI:30616"/>
        <dbReference type="ChEBI" id="CHEBI:57328"/>
        <dbReference type="ChEBI" id="CHEBI:61378"/>
        <dbReference type="EC" id="2.4.2.52"/>
    </reaction>
</comment>
<accession>A0A0D7EPJ9</accession>
<name>A0A0D7EPJ9_RHOPL</name>
<protein>
    <recommendedName>
        <fullName evidence="2">triphosphoribosyl-dephospho-CoA synthase</fullName>
        <ecNumber evidence="2">2.4.2.52</ecNumber>
    </recommendedName>
</protein>
<dbReference type="EC" id="2.4.2.52" evidence="2"/>
<keyword evidence="3" id="KW-0808">Transferase</keyword>
<sequence length="132" mass="13311">MGSACLSGILLEVSAHPKPGLVTPRSMGAHADMDQQTFMLTSAAIAPCFHRCAAIGLTHGGEAAAVLPPVRAVGRDYDVLLMAASNGVNTQRGALFALGITAAAAGRAHHHNSAPTSTQIFAEAAAITAGLV</sequence>
<dbReference type="Pfam" id="PF01874">
    <property type="entry name" value="CitG"/>
    <property type="match status" value="1"/>
</dbReference>
<dbReference type="PANTHER" id="PTHR30201:SF2">
    <property type="entry name" value="2-(5''-TRIPHOSPHORIBOSYL)-3'-DEPHOSPHOCOENZYME-A SYNTHASE"/>
    <property type="match status" value="1"/>
</dbReference>
<dbReference type="EMBL" id="JXXE01000248">
    <property type="protein sequence ID" value="KIZ42601.1"/>
    <property type="molecule type" value="Genomic_DNA"/>
</dbReference>
<evidence type="ECO:0000313" key="6">
    <source>
        <dbReference type="EMBL" id="KIZ42601.1"/>
    </source>
</evidence>
<dbReference type="InterPro" id="IPR002736">
    <property type="entry name" value="CitG"/>
</dbReference>
<dbReference type="PATRIC" id="fig|1076.23.peg.2612"/>
<organism evidence="6 7">
    <name type="scientific">Rhodopseudomonas palustris</name>
    <dbReference type="NCBI Taxonomy" id="1076"/>
    <lineage>
        <taxon>Bacteria</taxon>
        <taxon>Pseudomonadati</taxon>
        <taxon>Pseudomonadota</taxon>
        <taxon>Alphaproteobacteria</taxon>
        <taxon>Hyphomicrobiales</taxon>
        <taxon>Nitrobacteraceae</taxon>
        <taxon>Rhodopseudomonas</taxon>
    </lineage>
</organism>
<dbReference type="GO" id="GO:0051191">
    <property type="term" value="P:prosthetic group biosynthetic process"/>
    <property type="evidence" value="ECO:0007669"/>
    <property type="project" value="TreeGrafter"/>
</dbReference>
<gene>
    <name evidence="6" type="ORF">OO17_12645</name>
</gene>
<dbReference type="GO" id="GO:0046917">
    <property type="term" value="F:triphosphoribosyl-dephospho-CoA synthase activity"/>
    <property type="evidence" value="ECO:0007669"/>
    <property type="project" value="UniProtKB-EC"/>
</dbReference>
<reference evidence="6 7" key="1">
    <citation type="submission" date="2014-11" db="EMBL/GenBank/DDBJ databases">
        <title>Genomics and ecophysiology of heterotrophic nitrogen fixing bacteria isolated from estuarine surface water.</title>
        <authorList>
            <person name="Bentzon-Tilia M."/>
            <person name="Severin I."/>
            <person name="Hansen L.H."/>
            <person name="Riemann L."/>
        </authorList>
    </citation>
    <scope>NUCLEOTIDE SEQUENCE [LARGE SCALE GENOMIC DNA]</scope>
    <source>
        <strain evidence="6 7">BAL398</strain>
    </source>
</reference>
<evidence type="ECO:0000256" key="1">
    <source>
        <dbReference type="ARBA" id="ARBA00001210"/>
    </source>
</evidence>
<dbReference type="GO" id="GO:0005524">
    <property type="term" value="F:ATP binding"/>
    <property type="evidence" value="ECO:0007669"/>
    <property type="project" value="UniProtKB-KW"/>
</dbReference>
<keyword evidence="5" id="KW-0067">ATP-binding</keyword>
<evidence type="ECO:0000256" key="3">
    <source>
        <dbReference type="ARBA" id="ARBA00022679"/>
    </source>
</evidence>
<comment type="caution">
    <text evidence="6">The sequence shown here is derived from an EMBL/GenBank/DDBJ whole genome shotgun (WGS) entry which is preliminary data.</text>
</comment>
<evidence type="ECO:0000313" key="7">
    <source>
        <dbReference type="Proteomes" id="UP000032515"/>
    </source>
</evidence>
<proteinExistence type="predicted"/>
<dbReference type="Proteomes" id="UP000032515">
    <property type="component" value="Unassembled WGS sequence"/>
</dbReference>
<evidence type="ECO:0000256" key="4">
    <source>
        <dbReference type="ARBA" id="ARBA00022741"/>
    </source>
</evidence>